<feature type="compositionally biased region" description="Low complexity" evidence="1">
    <location>
        <begin position="65"/>
        <end position="79"/>
    </location>
</feature>
<protein>
    <submittedName>
        <fullName evidence="2">Uncharacterized protein</fullName>
    </submittedName>
</protein>
<sequence>MEEEELSRLLQAGELCFVPDGRPLWPKVWSLSAADHVEEDVYGSGGASLSDGTAVWWLASQQPSSASADAPAGVSGAPDLTPPPPLQLADDALIEWLKFFAGHKPQEQQ</sequence>
<gene>
    <name evidence="2" type="ORF">HERI1096_LOCUS2446</name>
</gene>
<organism evidence="2">
    <name type="scientific">Haptolina ericina</name>
    <dbReference type="NCBI Taxonomy" id="156174"/>
    <lineage>
        <taxon>Eukaryota</taxon>
        <taxon>Haptista</taxon>
        <taxon>Haptophyta</taxon>
        <taxon>Prymnesiophyceae</taxon>
        <taxon>Prymnesiales</taxon>
        <taxon>Prymnesiaceae</taxon>
        <taxon>Haptolina</taxon>
    </lineage>
</organism>
<name>A0A7S3AFJ3_9EUKA</name>
<evidence type="ECO:0000313" key="2">
    <source>
        <dbReference type="EMBL" id="CAE0101177.1"/>
    </source>
</evidence>
<accession>A0A7S3AFJ3</accession>
<evidence type="ECO:0000256" key="1">
    <source>
        <dbReference type="SAM" id="MobiDB-lite"/>
    </source>
</evidence>
<feature type="region of interest" description="Disordered" evidence="1">
    <location>
        <begin position="65"/>
        <end position="86"/>
    </location>
</feature>
<reference evidence="2" key="1">
    <citation type="submission" date="2021-01" db="EMBL/GenBank/DDBJ databases">
        <authorList>
            <person name="Corre E."/>
            <person name="Pelletier E."/>
            <person name="Niang G."/>
            <person name="Scheremetjew M."/>
            <person name="Finn R."/>
            <person name="Kale V."/>
            <person name="Holt S."/>
            <person name="Cochrane G."/>
            <person name="Meng A."/>
            <person name="Brown T."/>
            <person name="Cohen L."/>
        </authorList>
    </citation>
    <scope>NUCLEOTIDE SEQUENCE</scope>
    <source>
        <strain evidence="2">CCMP281</strain>
    </source>
</reference>
<dbReference type="AlphaFoldDB" id="A0A7S3AFJ3"/>
<dbReference type="EMBL" id="HBHX01004459">
    <property type="protein sequence ID" value="CAE0101177.1"/>
    <property type="molecule type" value="Transcribed_RNA"/>
</dbReference>
<proteinExistence type="predicted"/>